<proteinExistence type="predicted"/>
<dbReference type="EMBL" id="CAJPIN010001555">
    <property type="protein sequence ID" value="CAG2054631.1"/>
    <property type="molecule type" value="Genomic_DNA"/>
</dbReference>
<reference evidence="1" key="1">
    <citation type="submission" date="2021-03" db="EMBL/GenBank/DDBJ databases">
        <authorList>
            <person name="Tran Van P."/>
        </authorList>
    </citation>
    <scope>NUCLEOTIDE SEQUENCE</scope>
</reference>
<evidence type="ECO:0000313" key="1">
    <source>
        <dbReference type="EMBL" id="CAG2054631.1"/>
    </source>
</evidence>
<keyword evidence="2" id="KW-1185">Reference proteome</keyword>
<sequence>MGINFCTFQQEPLVKLI</sequence>
<evidence type="ECO:0000313" key="2">
    <source>
        <dbReference type="Proteomes" id="UP001153148"/>
    </source>
</evidence>
<accession>A0ABN7NH72</accession>
<protein>
    <submittedName>
        <fullName evidence="1">Uncharacterized protein</fullName>
    </submittedName>
</protein>
<dbReference type="Proteomes" id="UP001153148">
    <property type="component" value="Unassembled WGS sequence"/>
</dbReference>
<name>A0ABN7NH72_TIMPD</name>
<gene>
    <name evidence="1" type="ORF">TPAB3V08_LOCUS1652</name>
</gene>
<comment type="caution">
    <text evidence="1">The sequence shown here is derived from an EMBL/GenBank/DDBJ whole genome shotgun (WGS) entry which is preliminary data.</text>
</comment>
<organism evidence="1 2">
    <name type="scientific">Timema podura</name>
    <name type="common">Walking stick</name>
    <dbReference type="NCBI Taxonomy" id="61482"/>
    <lineage>
        <taxon>Eukaryota</taxon>
        <taxon>Metazoa</taxon>
        <taxon>Ecdysozoa</taxon>
        <taxon>Arthropoda</taxon>
        <taxon>Hexapoda</taxon>
        <taxon>Insecta</taxon>
        <taxon>Pterygota</taxon>
        <taxon>Neoptera</taxon>
        <taxon>Polyneoptera</taxon>
        <taxon>Phasmatodea</taxon>
        <taxon>Timematodea</taxon>
        <taxon>Timematoidea</taxon>
        <taxon>Timematidae</taxon>
        <taxon>Timema</taxon>
    </lineage>
</organism>